<dbReference type="Pfam" id="PF13567">
    <property type="entry name" value="DUF4131"/>
    <property type="match status" value="1"/>
</dbReference>
<dbReference type="InterPro" id="IPR025405">
    <property type="entry name" value="DUF4131"/>
</dbReference>
<dbReference type="GO" id="GO:0005886">
    <property type="term" value="C:plasma membrane"/>
    <property type="evidence" value="ECO:0007669"/>
    <property type="project" value="UniProtKB-SubCell"/>
</dbReference>
<evidence type="ECO:0000259" key="9">
    <source>
        <dbReference type="Pfam" id="PF13567"/>
    </source>
</evidence>
<evidence type="ECO:0000256" key="2">
    <source>
        <dbReference type="ARBA" id="ARBA00022475"/>
    </source>
</evidence>
<evidence type="ECO:0000256" key="5">
    <source>
        <dbReference type="ARBA" id="ARBA00023136"/>
    </source>
</evidence>
<feature type="transmembrane region" description="Helical" evidence="7">
    <location>
        <begin position="12"/>
        <end position="37"/>
    </location>
</feature>
<accession>A0A4S3MT65</accession>
<protein>
    <submittedName>
        <fullName evidence="10">ComEC family competence protein</fullName>
    </submittedName>
</protein>
<dbReference type="PROSITE" id="PS51257">
    <property type="entry name" value="PROKAR_LIPOPROTEIN"/>
    <property type="match status" value="1"/>
</dbReference>
<feature type="domain" description="DUF4131" evidence="9">
    <location>
        <begin position="43"/>
        <end position="197"/>
    </location>
</feature>
<keyword evidence="5 7" id="KW-0472">Membrane</keyword>
<dbReference type="PANTHER" id="PTHR30619:SF1">
    <property type="entry name" value="RECOMBINATION PROTEIN 2"/>
    <property type="match status" value="1"/>
</dbReference>
<evidence type="ECO:0000259" key="8">
    <source>
        <dbReference type="Pfam" id="PF03772"/>
    </source>
</evidence>
<feature type="transmembrane region" description="Helical" evidence="7">
    <location>
        <begin position="470"/>
        <end position="490"/>
    </location>
</feature>
<evidence type="ECO:0000256" key="4">
    <source>
        <dbReference type="ARBA" id="ARBA00022989"/>
    </source>
</evidence>
<dbReference type="InterPro" id="IPR052159">
    <property type="entry name" value="Competence_DNA_uptake"/>
</dbReference>
<feature type="domain" description="ComEC/Rec2-related protein" evidence="8">
    <location>
        <begin position="236"/>
        <end position="512"/>
    </location>
</feature>
<keyword evidence="4 7" id="KW-1133">Transmembrane helix</keyword>
<sequence length="725" mass="75850">MRHALLWLPARLAGEGGILLPWAPVILGCGIGLWFALPWEPVLPHYAVAGGVLPAMLAARLWAGDHWHPLAWAMALLATGFLAAGLRAHSVALPVLDFRYYGPVEGRIIGIDRSQSDAIRLTLDRVILQDVAQQRMPARVRVALHGDQALTPEPGQVIALTGHLSPPDGPVEPGSFDFRRMAFFDGLGAVGYTRTPAVLMDRAAPGDQWVNRLRAGIRDAVMARIGGEPGAFAAALLTGDRSGIGRETLDDLRASNLAHLLAISGLHMGLLVAFVFGVVRGGLALIPPLALRLPTKKAAAVVALGAGAFYLLLSGGNVATERAFIMVSVMLVAVLFDRRALSLRSVAMAALLLLLWQPETLMEPGFQMSFAATVALIAGFRALTGRFSPHRLPGWLQPAVALFASSFLAGLATAPVAAVHFNRIADYGLIANLLAVPVMSVLVMPAAVIAGVLAPVGLSQPALWVMEQGTRWILFVAGAVADAPGAVSAVPTPSPVVLPLIMLGGLILCLTAGRVRAFALPPVLAGLVLWSQADRPPLLVSGDGRLVGLLGPEGRALSADRGQGFAASSWLENDGDLATQEEAAARPGLSGPAAARVFVLDGWEGVALRGKAGFAQVADACAAGRLVIVAGRVEDAPPGCALIDEALLRRTGPLAIRPKGDGTLIARPTITQSRLWQRRTLPPDEITIAPGRDIELLEATGTAAFGQRAQGPTAPRAPVTGPDDQ</sequence>
<keyword evidence="11" id="KW-1185">Reference proteome</keyword>
<feature type="transmembrane region" description="Helical" evidence="7">
    <location>
        <begin position="70"/>
        <end position="88"/>
    </location>
</feature>
<dbReference type="PANTHER" id="PTHR30619">
    <property type="entry name" value="DNA INTERNALIZATION/COMPETENCE PROTEIN COMEC/REC2"/>
    <property type="match status" value="1"/>
</dbReference>
<proteinExistence type="predicted"/>
<evidence type="ECO:0000313" key="11">
    <source>
        <dbReference type="Proteomes" id="UP000309450"/>
    </source>
</evidence>
<name>A0A4S3MT65_9RHOB</name>
<evidence type="ECO:0000256" key="3">
    <source>
        <dbReference type="ARBA" id="ARBA00022692"/>
    </source>
</evidence>
<feature type="region of interest" description="Disordered" evidence="6">
    <location>
        <begin position="700"/>
        <end position="725"/>
    </location>
</feature>
<feature type="transmembrane region" description="Helical" evidence="7">
    <location>
        <begin position="341"/>
        <end position="358"/>
    </location>
</feature>
<gene>
    <name evidence="10" type="ORF">E7811_00670</name>
</gene>
<dbReference type="InterPro" id="IPR004477">
    <property type="entry name" value="ComEC_N"/>
</dbReference>
<feature type="transmembrane region" description="Helical" evidence="7">
    <location>
        <begin position="429"/>
        <end position="458"/>
    </location>
</feature>
<keyword evidence="2" id="KW-1003">Cell membrane</keyword>
<organism evidence="10 11">
    <name type="scientific">Aliigemmobacter aestuarii</name>
    <dbReference type="NCBI Taxonomy" id="1445661"/>
    <lineage>
        <taxon>Bacteria</taxon>
        <taxon>Pseudomonadati</taxon>
        <taxon>Pseudomonadota</taxon>
        <taxon>Alphaproteobacteria</taxon>
        <taxon>Rhodobacterales</taxon>
        <taxon>Paracoccaceae</taxon>
        <taxon>Aliigemmobacter</taxon>
    </lineage>
</organism>
<dbReference type="Proteomes" id="UP000309450">
    <property type="component" value="Unassembled WGS sequence"/>
</dbReference>
<dbReference type="Pfam" id="PF03772">
    <property type="entry name" value="Competence"/>
    <property type="match status" value="1"/>
</dbReference>
<reference evidence="10 11" key="1">
    <citation type="submission" date="2019-04" db="EMBL/GenBank/DDBJ databases">
        <title>Draft genome sequence of Gemmobacter aestuarii sp. nov.</title>
        <authorList>
            <person name="Hameed A."/>
            <person name="Lin S.-Y."/>
            <person name="Shahina M."/>
            <person name="Lai W.-A."/>
            <person name="Young C.-C."/>
        </authorList>
    </citation>
    <scope>NUCLEOTIDE SEQUENCE [LARGE SCALE GENOMIC DNA]</scope>
    <source>
        <strain evidence="10 11">CC-PW-75</strain>
    </source>
</reference>
<dbReference type="NCBIfam" id="TIGR00360">
    <property type="entry name" value="ComEC_N-term"/>
    <property type="match status" value="1"/>
</dbReference>
<evidence type="ECO:0000256" key="6">
    <source>
        <dbReference type="SAM" id="MobiDB-lite"/>
    </source>
</evidence>
<dbReference type="OrthoDB" id="9790149at2"/>
<comment type="caution">
    <text evidence="10">The sequence shown here is derived from an EMBL/GenBank/DDBJ whole genome shotgun (WGS) entry which is preliminary data.</text>
</comment>
<evidence type="ECO:0000256" key="7">
    <source>
        <dbReference type="SAM" id="Phobius"/>
    </source>
</evidence>
<comment type="subcellular location">
    <subcellularLocation>
        <location evidence="1">Cell membrane</location>
        <topology evidence="1">Multi-pass membrane protein</topology>
    </subcellularLocation>
</comment>
<feature type="transmembrane region" description="Helical" evidence="7">
    <location>
        <begin position="298"/>
        <end position="313"/>
    </location>
</feature>
<feature type="transmembrane region" description="Helical" evidence="7">
    <location>
        <begin position="257"/>
        <end position="286"/>
    </location>
</feature>
<feature type="transmembrane region" description="Helical" evidence="7">
    <location>
        <begin position="43"/>
        <end position="63"/>
    </location>
</feature>
<evidence type="ECO:0000256" key="1">
    <source>
        <dbReference type="ARBA" id="ARBA00004651"/>
    </source>
</evidence>
<feature type="transmembrane region" description="Helical" evidence="7">
    <location>
        <begin position="496"/>
        <end position="515"/>
    </location>
</feature>
<dbReference type="EMBL" id="SSND01000001">
    <property type="protein sequence ID" value="THD85790.1"/>
    <property type="molecule type" value="Genomic_DNA"/>
</dbReference>
<keyword evidence="3 7" id="KW-0812">Transmembrane</keyword>
<evidence type="ECO:0000313" key="10">
    <source>
        <dbReference type="EMBL" id="THD85790.1"/>
    </source>
</evidence>
<feature type="transmembrane region" description="Helical" evidence="7">
    <location>
        <begin position="395"/>
        <end position="417"/>
    </location>
</feature>
<dbReference type="AlphaFoldDB" id="A0A4S3MT65"/>